<evidence type="ECO:0000313" key="2">
    <source>
        <dbReference type="Proteomes" id="UP001162031"/>
    </source>
</evidence>
<organism evidence="1 2">
    <name type="scientific">Hyaloperonospora brassicae</name>
    <name type="common">Brassica downy mildew</name>
    <name type="synonym">Peronospora brassicae</name>
    <dbReference type="NCBI Taxonomy" id="162125"/>
    <lineage>
        <taxon>Eukaryota</taxon>
        <taxon>Sar</taxon>
        <taxon>Stramenopiles</taxon>
        <taxon>Oomycota</taxon>
        <taxon>Peronosporomycetes</taxon>
        <taxon>Peronosporales</taxon>
        <taxon>Peronosporaceae</taxon>
        <taxon>Hyaloperonospora</taxon>
    </lineage>
</organism>
<name>A0AAV0TYA7_HYABA</name>
<protein>
    <submittedName>
        <fullName evidence="1">Uncharacterized protein</fullName>
    </submittedName>
</protein>
<evidence type="ECO:0000313" key="1">
    <source>
        <dbReference type="EMBL" id="CAI5729585.1"/>
    </source>
</evidence>
<proteinExistence type="predicted"/>
<keyword evidence="2" id="KW-1185">Reference proteome</keyword>
<accession>A0AAV0TYA7</accession>
<comment type="caution">
    <text evidence="1">The sequence shown here is derived from an EMBL/GenBank/DDBJ whole genome shotgun (WGS) entry which is preliminary data.</text>
</comment>
<sequence>MEFAAAKVATETAAPSTALVDGHELSYADDTDIKEQGKRDGPLAGAAIAVEIVHPAWFEPQLRDVGSLSL</sequence>
<dbReference type="AlphaFoldDB" id="A0AAV0TYA7"/>
<reference evidence="1" key="1">
    <citation type="submission" date="2022-12" db="EMBL/GenBank/DDBJ databases">
        <authorList>
            <person name="Webb A."/>
        </authorList>
    </citation>
    <scope>NUCLEOTIDE SEQUENCE</scope>
    <source>
        <strain evidence="1">Hp1</strain>
    </source>
</reference>
<gene>
    <name evidence="1" type="ORF">HBR001_LOCUS4597</name>
</gene>
<dbReference type="EMBL" id="CANTFL010000999">
    <property type="protein sequence ID" value="CAI5729585.1"/>
    <property type="molecule type" value="Genomic_DNA"/>
</dbReference>
<dbReference type="Proteomes" id="UP001162031">
    <property type="component" value="Unassembled WGS sequence"/>
</dbReference>